<reference evidence="1 2" key="2">
    <citation type="submission" date="2017-02" db="EMBL/GenBank/DDBJ databases">
        <title>A genome survey and senescence transcriptome analysis in Lentinula edodes.</title>
        <authorList>
            <person name="Sakamoto Y."/>
            <person name="Nakade K."/>
            <person name="Sato S."/>
            <person name="Yoshida Y."/>
            <person name="Miyazaki K."/>
            <person name="Natsume S."/>
            <person name="Konno N."/>
        </authorList>
    </citation>
    <scope>NUCLEOTIDE SEQUENCE [LARGE SCALE GENOMIC DNA]</scope>
    <source>
        <strain evidence="1 2">NBRC 111202</strain>
    </source>
</reference>
<evidence type="ECO:0000313" key="2">
    <source>
        <dbReference type="Proteomes" id="UP000188533"/>
    </source>
</evidence>
<evidence type="ECO:0008006" key="3">
    <source>
        <dbReference type="Google" id="ProtNLM"/>
    </source>
</evidence>
<sequence>MASSLPHELIECILDNLHHEKATLINCALIGKAWALSAQRGIFQRIVLQLPNQYHEDFEELATAYTARNEQLLELFNRNPYLTSCVRTLELKQFSHDSRRASHSSNRMTYASTTRVVEQLSNVKKLTLARCDWETLTPELKTAVTAIFKTSSLTAVSLSHFSISSFNQLASLLSQVSCLSVLKIDFLYYHNGDAPTPIANCPPRSIQLDQRLHFRFVNMRTFITWFQQDTCPLEIRNLQTLHIHIRHATAPDYEDTAFLLQYIGGNLQELELQVPPWNPHSTLVHFGYTPNLRSVTLLRIQQTELYSPVPWISFLLESIQNSDDRKSISLRHLTIQLDIEPADEVLTHRWDQWGAVDTLLARPIFASLQTVKFELLGVSTLASSGVEAVLSENLPFLQSSNKLQVQIPGAGEADIKSIKAVTSRF</sequence>
<reference evidence="1 2" key="1">
    <citation type="submission" date="2016-08" db="EMBL/GenBank/DDBJ databases">
        <authorList>
            <consortium name="Lentinula edodes genome sequencing consortium"/>
            <person name="Sakamoto Y."/>
            <person name="Nakade K."/>
            <person name="Sato S."/>
            <person name="Yoshida Y."/>
            <person name="Miyazaki K."/>
            <person name="Natsume S."/>
            <person name="Konno N."/>
        </authorList>
    </citation>
    <scope>NUCLEOTIDE SEQUENCE [LARGE SCALE GENOMIC DNA]</scope>
    <source>
        <strain evidence="1 2">NBRC 111202</strain>
    </source>
</reference>
<dbReference type="Proteomes" id="UP000188533">
    <property type="component" value="Unassembled WGS sequence"/>
</dbReference>
<gene>
    <name evidence="1" type="ORF">LENED_009325</name>
</gene>
<name>A0A1Q3EJG0_LENED</name>
<dbReference type="EMBL" id="BDGU01000423">
    <property type="protein sequence ID" value="GAW07343.1"/>
    <property type="molecule type" value="Genomic_DNA"/>
</dbReference>
<comment type="caution">
    <text evidence="1">The sequence shown here is derived from an EMBL/GenBank/DDBJ whole genome shotgun (WGS) entry which is preliminary data.</text>
</comment>
<dbReference type="SUPFAM" id="SSF52047">
    <property type="entry name" value="RNI-like"/>
    <property type="match status" value="1"/>
</dbReference>
<organism evidence="1 2">
    <name type="scientific">Lentinula edodes</name>
    <name type="common">Shiitake mushroom</name>
    <name type="synonym">Lentinus edodes</name>
    <dbReference type="NCBI Taxonomy" id="5353"/>
    <lineage>
        <taxon>Eukaryota</taxon>
        <taxon>Fungi</taxon>
        <taxon>Dikarya</taxon>
        <taxon>Basidiomycota</taxon>
        <taxon>Agaricomycotina</taxon>
        <taxon>Agaricomycetes</taxon>
        <taxon>Agaricomycetidae</taxon>
        <taxon>Agaricales</taxon>
        <taxon>Marasmiineae</taxon>
        <taxon>Omphalotaceae</taxon>
        <taxon>Lentinula</taxon>
    </lineage>
</organism>
<dbReference type="Gene3D" id="3.80.10.10">
    <property type="entry name" value="Ribonuclease Inhibitor"/>
    <property type="match status" value="1"/>
</dbReference>
<proteinExistence type="predicted"/>
<keyword evidence="2" id="KW-1185">Reference proteome</keyword>
<dbReference type="InterPro" id="IPR032675">
    <property type="entry name" value="LRR_dom_sf"/>
</dbReference>
<accession>A0A1Q3EJG0</accession>
<dbReference type="AlphaFoldDB" id="A0A1Q3EJG0"/>
<protein>
    <recommendedName>
        <fullName evidence="3">F-box domain-containing protein</fullName>
    </recommendedName>
</protein>
<evidence type="ECO:0000313" key="1">
    <source>
        <dbReference type="EMBL" id="GAW07343.1"/>
    </source>
</evidence>
<dbReference type="STRING" id="5353.A0A1Q3EJG0"/>